<dbReference type="InterPro" id="IPR006615">
    <property type="entry name" value="Pept_C19_DUSP"/>
</dbReference>
<dbReference type="RefSeq" id="XP_003725951.2">
    <property type="nucleotide sequence ID" value="XM_003725903.3"/>
</dbReference>
<evidence type="ECO:0000256" key="11">
    <source>
        <dbReference type="RuleBase" id="RU366025"/>
    </source>
</evidence>
<organism evidence="15 16">
    <name type="scientific">Strongylocentrotus purpuratus</name>
    <name type="common">Purple sea urchin</name>
    <dbReference type="NCBI Taxonomy" id="7668"/>
    <lineage>
        <taxon>Eukaryota</taxon>
        <taxon>Metazoa</taxon>
        <taxon>Echinodermata</taxon>
        <taxon>Eleutherozoa</taxon>
        <taxon>Echinozoa</taxon>
        <taxon>Echinoidea</taxon>
        <taxon>Euechinoidea</taxon>
        <taxon>Echinacea</taxon>
        <taxon>Camarodonta</taxon>
        <taxon>Echinidea</taxon>
        <taxon>Strongylocentrotidae</taxon>
        <taxon>Strongylocentrotus</taxon>
    </lineage>
</organism>
<dbReference type="SUPFAM" id="SSF54001">
    <property type="entry name" value="Cysteine proteinases"/>
    <property type="match status" value="1"/>
</dbReference>
<feature type="compositionally biased region" description="Acidic residues" evidence="12">
    <location>
        <begin position="933"/>
        <end position="943"/>
    </location>
</feature>
<dbReference type="GO" id="GO:0006508">
    <property type="term" value="P:proteolysis"/>
    <property type="evidence" value="ECO:0007669"/>
    <property type="project" value="UniProtKB-KW"/>
</dbReference>
<feature type="domain" description="USP" evidence="13">
    <location>
        <begin position="292"/>
        <end position="912"/>
    </location>
</feature>
<feature type="region of interest" description="Disordered" evidence="12">
    <location>
        <begin position="631"/>
        <end position="688"/>
    </location>
</feature>
<dbReference type="GO" id="GO:0016579">
    <property type="term" value="P:protein deubiquitination"/>
    <property type="evidence" value="ECO:0007669"/>
    <property type="project" value="InterPro"/>
</dbReference>
<dbReference type="EC" id="3.4.19.12" evidence="11"/>
<evidence type="ECO:0000256" key="12">
    <source>
        <dbReference type="SAM" id="MobiDB-lite"/>
    </source>
</evidence>
<keyword evidence="8 11" id="KW-0378">Hydrolase</keyword>
<dbReference type="Pfam" id="PF00443">
    <property type="entry name" value="UCH"/>
    <property type="match status" value="1"/>
</dbReference>
<dbReference type="GO" id="GO:0004843">
    <property type="term" value="F:cysteine-type deubiquitinase activity"/>
    <property type="evidence" value="ECO:0007669"/>
    <property type="project" value="UniProtKB-UniRule"/>
</dbReference>
<dbReference type="InterPro" id="IPR001394">
    <property type="entry name" value="Peptidase_C19_UCH"/>
</dbReference>
<name>A0A7M7GGK9_STRPU</name>
<evidence type="ECO:0000256" key="9">
    <source>
        <dbReference type="ARBA" id="ARBA00022807"/>
    </source>
</evidence>
<dbReference type="SUPFAM" id="SSF143791">
    <property type="entry name" value="DUSP-like"/>
    <property type="match status" value="1"/>
</dbReference>
<dbReference type="Proteomes" id="UP000007110">
    <property type="component" value="Unassembled WGS sequence"/>
</dbReference>
<dbReference type="FunFam" id="3.90.70.10:FF:000013">
    <property type="entry name" value="ubiquitin carboxyl-terminal hydrolase 15 isoform X1"/>
    <property type="match status" value="1"/>
</dbReference>
<evidence type="ECO:0000256" key="10">
    <source>
        <dbReference type="ARBA" id="ARBA00023242"/>
    </source>
</evidence>
<dbReference type="InterPro" id="IPR029346">
    <property type="entry name" value="USP_C"/>
</dbReference>
<dbReference type="Gene3D" id="3.10.20.90">
    <property type="entry name" value="Phosphatidylinositol 3-kinase Catalytic Subunit, Chain A, domain 1"/>
    <property type="match status" value="1"/>
</dbReference>
<dbReference type="EnsemblMetazoa" id="XM_003725903">
    <property type="protein sequence ID" value="XP_003725951"/>
    <property type="gene ID" value="LOC100889124"/>
</dbReference>
<feature type="compositionally biased region" description="Acidic residues" evidence="12">
    <location>
        <begin position="638"/>
        <end position="653"/>
    </location>
</feature>
<dbReference type="InterPro" id="IPR018200">
    <property type="entry name" value="USP_CS"/>
</dbReference>
<evidence type="ECO:0000256" key="7">
    <source>
        <dbReference type="ARBA" id="ARBA00022786"/>
    </source>
</evidence>
<dbReference type="PROSITE" id="PS00972">
    <property type="entry name" value="USP_1"/>
    <property type="match status" value="1"/>
</dbReference>
<dbReference type="InterPro" id="IPR038765">
    <property type="entry name" value="Papain-like_cys_pep_sf"/>
</dbReference>
<comment type="similarity">
    <text evidence="4 11">Belongs to the peptidase C19 family.</text>
</comment>
<dbReference type="GO" id="GO:0005634">
    <property type="term" value="C:nucleus"/>
    <property type="evidence" value="ECO:0007669"/>
    <property type="project" value="UniProtKB-SubCell"/>
</dbReference>
<feature type="compositionally biased region" description="Basic residues" evidence="12">
    <location>
        <begin position="954"/>
        <end position="966"/>
    </location>
</feature>
<keyword evidence="10" id="KW-0539">Nucleus</keyword>
<evidence type="ECO:0000259" key="13">
    <source>
        <dbReference type="PROSITE" id="PS50235"/>
    </source>
</evidence>
<dbReference type="InterPro" id="IPR035927">
    <property type="entry name" value="DUSP-like_sf"/>
</dbReference>
<evidence type="ECO:0000256" key="8">
    <source>
        <dbReference type="ARBA" id="ARBA00022801"/>
    </source>
</evidence>
<proteinExistence type="inferred from homology"/>
<dbReference type="Gene3D" id="3.30.2230.10">
    <property type="entry name" value="DUSP-like"/>
    <property type="match status" value="1"/>
</dbReference>
<dbReference type="FunFam" id="3.30.2230.10:FF:000003">
    <property type="entry name" value="ubiquitin carboxyl-terminal hydrolase 15 isoform X1"/>
    <property type="match status" value="1"/>
</dbReference>
<dbReference type="SMART" id="SM00695">
    <property type="entry name" value="DUSP"/>
    <property type="match status" value="1"/>
</dbReference>
<dbReference type="AlphaFoldDB" id="A0A7M7GGK9"/>
<dbReference type="OMA" id="FKLCENS"/>
<evidence type="ECO:0000313" key="15">
    <source>
        <dbReference type="EnsemblMetazoa" id="XP_003725951"/>
    </source>
</evidence>
<dbReference type="PROSITE" id="PS00973">
    <property type="entry name" value="USP_2"/>
    <property type="match status" value="1"/>
</dbReference>
<dbReference type="CDD" id="cd02674">
    <property type="entry name" value="Peptidase_C19R"/>
    <property type="match status" value="1"/>
</dbReference>
<reference evidence="16" key="1">
    <citation type="submission" date="2015-02" db="EMBL/GenBank/DDBJ databases">
        <title>Genome sequencing for Strongylocentrotus purpuratus.</title>
        <authorList>
            <person name="Murali S."/>
            <person name="Liu Y."/>
            <person name="Vee V."/>
            <person name="English A."/>
            <person name="Wang M."/>
            <person name="Skinner E."/>
            <person name="Han Y."/>
            <person name="Muzny D.M."/>
            <person name="Worley K.C."/>
            <person name="Gibbs R.A."/>
        </authorList>
    </citation>
    <scope>NUCLEOTIDE SEQUENCE</scope>
</reference>
<feature type="compositionally biased region" description="Basic and acidic residues" evidence="12">
    <location>
        <begin position="654"/>
        <end position="674"/>
    </location>
</feature>
<dbReference type="PROSITE" id="PS50235">
    <property type="entry name" value="USP_3"/>
    <property type="match status" value="1"/>
</dbReference>
<feature type="compositionally biased region" description="Basic and acidic residues" evidence="12">
    <location>
        <begin position="944"/>
        <end position="953"/>
    </location>
</feature>
<dbReference type="Pfam" id="PF06337">
    <property type="entry name" value="DUSP"/>
    <property type="match status" value="1"/>
</dbReference>
<evidence type="ECO:0000256" key="6">
    <source>
        <dbReference type="ARBA" id="ARBA00022670"/>
    </source>
</evidence>
<dbReference type="FunFam" id="3.10.20.90:FF:000020">
    <property type="entry name" value="ubiquitin carboxyl-terminal hydrolase 15 isoform X2"/>
    <property type="match status" value="1"/>
</dbReference>
<reference evidence="15" key="2">
    <citation type="submission" date="2021-01" db="UniProtKB">
        <authorList>
            <consortium name="EnsemblMetazoa"/>
        </authorList>
    </citation>
    <scope>IDENTIFICATION</scope>
</reference>
<dbReference type="InParanoid" id="A0A7M7GGK9"/>
<dbReference type="PANTHER" id="PTHR21646:SF24">
    <property type="entry name" value="UBIQUITIN CARBOXYL-TERMINAL HYDROLASE"/>
    <property type="match status" value="1"/>
</dbReference>
<evidence type="ECO:0000259" key="14">
    <source>
        <dbReference type="PROSITE" id="PS51283"/>
    </source>
</evidence>
<dbReference type="GO" id="GO:0005737">
    <property type="term" value="C:cytoplasm"/>
    <property type="evidence" value="ECO:0007669"/>
    <property type="project" value="UniProtKB-SubCell"/>
</dbReference>
<keyword evidence="9 11" id="KW-0788">Thiol protease</keyword>
<comment type="subcellular location">
    <subcellularLocation>
        <location evidence="3">Cytoplasm</location>
    </subcellularLocation>
    <subcellularLocation>
        <location evidence="2">Nucleus</location>
    </subcellularLocation>
</comment>
<evidence type="ECO:0000256" key="1">
    <source>
        <dbReference type="ARBA" id="ARBA00000707"/>
    </source>
</evidence>
<dbReference type="Pfam" id="PF14836">
    <property type="entry name" value="Ubiquitin_3"/>
    <property type="match status" value="1"/>
</dbReference>
<keyword evidence="16" id="KW-1185">Reference proteome</keyword>
<dbReference type="GeneID" id="100889124"/>
<feature type="region of interest" description="Disordered" evidence="12">
    <location>
        <begin position="928"/>
        <end position="979"/>
    </location>
</feature>
<evidence type="ECO:0000313" key="16">
    <source>
        <dbReference type="Proteomes" id="UP000007110"/>
    </source>
</evidence>
<dbReference type="InterPro" id="IPR028135">
    <property type="entry name" value="Ub_USP-typ"/>
</dbReference>
<dbReference type="InterPro" id="IPR050185">
    <property type="entry name" value="Ub_carboxyl-term_hydrolase"/>
</dbReference>
<evidence type="ECO:0000256" key="2">
    <source>
        <dbReference type="ARBA" id="ARBA00004123"/>
    </source>
</evidence>
<keyword evidence="6 11" id="KW-0645">Protease</keyword>
<keyword evidence="7 11" id="KW-0833">Ubl conjugation pathway</keyword>
<feature type="domain" description="DUSP" evidence="14">
    <location>
        <begin position="15"/>
        <end position="126"/>
    </location>
</feature>
<evidence type="ECO:0000256" key="3">
    <source>
        <dbReference type="ARBA" id="ARBA00004496"/>
    </source>
</evidence>
<feature type="compositionally biased region" description="Low complexity" evidence="12">
    <location>
        <begin position="234"/>
        <end position="280"/>
    </location>
</feature>
<evidence type="ECO:0000256" key="5">
    <source>
        <dbReference type="ARBA" id="ARBA00022490"/>
    </source>
</evidence>
<dbReference type="Pfam" id="PF14533">
    <property type="entry name" value="USP7_C2"/>
    <property type="match status" value="1"/>
</dbReference>
<dbReference type="KEGG" id="spu:100889124"/>
<dbReference type="PROSITE" id="PS51283">
    <property type="entry name" value="DUSP"/>
    <property type="match status" value="1"/>
</dbReference>
<feature type="region of interest" description="Disordered" evidence="12">
    <location>
        <begin position="224"/>
        <end position="283"/>
    </location>
</feature>
<accession>A0A7M7GGK9</accession>
<dbReference type="InterPro" id="IPR028889">
    <property type="entry name" value="USP"/>
</dbReference>
<dbReference type="OrthoDB" id="265776at2759"/>
<evidence type="ECO:0000256" key="4">
    <source>
        <dbReference type="ARBA" id="ARBA00009085"/>
    </source>
</evidence>
<protein>
    <recommendedName>
        <fullName evidence="11">Ubiquitin carboxyl-terminal hydrolase</fullName>
        <ecNumber evidence="11">3.4.19.12</ecNumber>
    </recommendedName>
</protein>
<keyword evidence="5" id="KW-0963">Cytoplasm</keyword>
<sequence>MSMNIMAEGGGSGVPDIKQQKQQISELLETPLKKGDSWYLVDSKWFKQWKKFVGFDSWDVYNMGNDASNPGPVDNSGLFVEGDVGNLKEHLIDELDYVLVPTATWENLTIWYGAVKNQPPVHRKVVEYGMFVKHCKVEVYLMELKLCENSNLDNMVPQKFSKADTIETIEKEMKRLFNIEDEKETRIWNKYMSNTYEQLSKKENTVQDAGLYQGQVLVIEQKNQDGTWPRQPASNNSSTNSSYKDSSSSTSTNSSRYITNSSGKSPYSYSSYNNTSSSDYSRSKPSVQEGLCGLGNLGNTCFMNSALQCMNNVPPLTRYFLSDEFKKELNYNNPLGMHGEIAKAYADLVQHVWSGQNSYLIPRNFKMQVGRFAPQFSGYQQHDSQELLAFLCDGLHEDLNRIQKKPYVELRDSDGRSDEVVADEAWSNHLKRNDSIIVDFFHGQFKSTLVCPECQKVSVTFDPFSFLSLPLPTKKERTMEVFLIRLDPKSKPLQMKVVVPKHGMVYDLCKAISKVSQIAPDKMAVTDVYNHRFHKVFAPNDRVESITERDDIFVYEVPVNSADDPDTIIIPVYLRERNSKRASFSYSSSSYSLFGQPMLIAVPRKQTTYQDLYEIIMKKMSRYVRRPDTEDWYKDDQEGNEVVENGETEMDSDSDSKEHCSSGEDTTQNHKEDPPTPPSKEKKTKSKPLDRRSLLFRMSLVNSYGSAELARLKDDGAPLRFNNRTYIALDWKDKAKEKFYIETEAEDSEPHESMNLRSVSRKQQVDLNECLNLFLTEETLEKEDSWYCPACKKHQEATKKFDLWKLPKVLIIHLKRFSYNRFLRDKLDTLVTFPTENLDMSSSVICPNGGPYQYDLVAVSNHYGGMGGGHYTAYAQNACTQNWYYFDDSSVSDASKEQVVSKAAYVLFYLRKDRVEEYKQSLSQVIARRGEETTENGEAEEEEHIATETSDRKLRSHTGARSKRHSNGLSDSEEEMETN</sequence>
<dbReference type="FunCoup" id="A0A7M7GGK9">
    <property type="interactions" value="1836"/>
</dbReference>
<dbReference type="Gene3D" id="3.90.70.10">
    <property type="entry name" value="Cysteine proteinases"/>
    <property type="match status" value="2"/>
</dbReference>
<dbReference type="PANTHER" id="PTHR21646">
    <property type="entry name" value="UBIQUITIN CARBOXYL-TERMINAL HYDROLASE"/>
    <property type="match status" value="1"/>
</dbReference>
<comment type="catalytic activity">
    <reaction evidence="1 11">
        <text>Thiol-dependent hydrolysis of ester, thioester, amide, peptide and isopeptide bonds formed by the C-terminal Gly of ubiquitin (a 76-residue protein attached to proteins as an intracellular targeting signal).</text>
        <dbReference type="EC" id="3.4.19.12"/>
    </reaction>
</comment>